<reference evidence="10 11" key="1">
    <citation type="journal article" date="2018" name="G3 (Bethesda)">
        <title>Phylogenetic and Phylogenomic Definition of Rhizopus Species.</title>
        <authorList>
            <person name="Gryganskyi A.P."/>
            <person name="Golan J."/>
            <person name="Dolatabadi S."/>
            <person name="Mondo S."/>
            <person name="Robb S."/>
            <person name="Idnurm A."/>
            <person name="Muszewska A."/>
            <person name="Steczkiewicz K."/>
            <person name="Masonjones S."/>
            <person name="Liao H.L."/>
            <person name="Gajdeczka M.T."/>
            <person name="Anike F."/>
            <person name="Vuek A."/>
            <person name="Anishchenko I.M."/>
            <person name="Voigt K."/>
            <person name="de Hoog G.S."/>
            <person name="Smith M.E."/>
            <person name="Heitman J."/>
            <person name="Vilgalys R."/>
            <person name="Stajich J.E."/>
        </authorList>
    </citation>
    <scope>NUCLEOTIDE SEQUENCE [LARGE SCALE GENOMIC DNA]</scope>
    <source>
        <strain evidence="10 11">LSU 92-RS-03</strain>
    </source>
</reference>
<evidence type="ECO:0000259" key="9">
    <source>
        <dbReference type="PROSITE" id="PS51278"/>
    </source>
</evidence>
<dbReference type="PROSITE" id="PS51278">
    <property type="entry name" value="GATASE_TYPE_2"/>
    <property type="match status" value="1"/>
</dbReference>
<proteinExistence type="inferred from homology"/>
<keyword evidence="3 5" id="KW-0067">ATP-binding</keyword>
<feature type="domain" description="Glutamine amidotransferase type-2" evidence="9">
    <location>
        <begin position="2"/>
        <end position="210"/>
    </location>
</feature>
<evidence type="ECO:0000256" key="2">
    <source>
        <dbReference type="ARBA" id="ARBA00022741"/>
    </source>
</evidence>
<dbReference type="InterPro" id="IPR051786">
    <property type="entry name" value="ASN_synthetase/amidase"/>
</dbReference>
<dbReference type="GO" id="GO:0005524">
    <property type="term" value="F:ATP binding"/>
    <property type="evidence" value="ECO:0007669"/>
    <property type="project" value="UniProtKB-KW"/>
</dbReference>
<accession>A0A367J476</accession>
<evidence type="ECO:0000256" key="8">
    <source>
        <dbReference type="PIRSR" id="PIRSR001589-3"/>
    </source>
</evidence>
<dbReference type="SUPFAM" id="SSF52402">
    <property type="entry name" value="Adenine nucleotide alpha hydrolases-like"/>
    <property type="match status" value="1"/>
</dbReference>
<gene>
    <name evidence="10" type="ORF">CU098_000257</name>
</gene>
<evidence type="ECO:0000256" key="3">
    <source>
        <dbReference type="ARBA" id="ARBA00022840"/>
    </source>
</evidence>
<keyword evidence="2 5" id="KW-0547">Nucleotide-binding</keyword>
<dbReference type="Pfam" id="PF00733">
    <property type="entry name" value="Asn_synthase"/>
    <property type="match status" value="1"/>
</dbReference>
<feature type="site" description="Important for beta-aspartyl-AMP intermediate formation" evidence="8">
    <location>
        <position position="371"/>
    </location>
</feature>
<feature type="binding site" evidence="7">
    <location>
        <position position="294"/>
    </location>
    <ligand>
        <name>ATP</name>
        <dbReference type="ChEBI" id="CHEBI:30616"/>
    </ligand>
</feature>
<protein>
    <recommendedName>
        <fullName evidence="9">Glutamine amidotransferase type-2 domain-containing protein</fullName>
    </recommendedName>
</protein>
<evidence type="ECO:0000313" key="11">
    <source>
        <dbReference type="Proteomes" id="UP000253551"/>
    </source>
</evidence>
<dbReference type="InterPro" id="IPR014729">
    <property type="entry name" value="Rossmann-like_a/b/a_fold"/>
</dbReference>
<keyword evidence="6" id="KW-0061">Asparagine biosynthesis</keyword>
<feature type="binding site" evidence="7">
    <location>
        <position position="101"/>
    </location>
    <ligand>
        <name>L-glutamine</name>
        <dbReference type="ChEBI" id="CHEBI:58359"/>
    </ligand>
</feature>
<dbReference type="GO" id="GO:0006529">
    <property type="term" value="P:asparagine biosynthetic process"/>
    <property type="evidence" value="ECO:0007669"/>
    <property type="project" value="UniProtKB-KW"/>
</dbReference>
<dbReference type="InterPro" id="IPR001962">
    <property type="entry name" value="Asn_synthase"/>
</dbReference>
<dbReference type="InterPro" id="IPR033738">
    <property type="entry name" value="AsnB_N"/>
</dbReference>
<evidence type="ECO:0000256" key="7">
    <source>
        <dbReference type="PIRSR" id="PIRSR001589-2"/>
    </source>
</evidence>
<evidence type="ECO:0000256" key="6">
    <source>
        <dbReference type="PIRSR" id="PIRSR001589-1"/>
    </source>
</evidence>
<dbReference type="Gene3D" id="3.40.50.620">
    <property type="entry name" value="HUPs"/>
    <property type="match status" value="2"/>
</dbReference>
<comment type="similarity">
    <text evidence="1">Belongs to the asparagine synthetase family.</text>
</comment>
<feature type="binding site" evidence="7">
    <location>
        <begin position="369"/>
        <end position="370"/>
    </location>
    <ligand>
        <name>ATP</name>
        <dbReference type="ChEBI" id="CHEBI:30616"/>
    </ligand>
</feature>
<dbReference type="SUPFAM" id="SSF56235">
    <property type="entry name" value="N-terminal nucleophile aminohydrolases (Ntn hydrolases)"/>
    <property type="match status" value="1"/>
</dbReference>
<dbReference type="NCBIfam" id="TIGR01536">
    <property type="entry name" value="asn_synth_AEB"/>
    <property type="match status" value="1"/>
</dbReference>
<name>A0A367J476_RHIST</name>
<dbReference type="AlphaFoldDB" id="A0A367J476"/>
<sequence length="671" mass="76596">MCGFSAYFHFDSSLGQSFNLDASLEQIIHRGPDSKGKYISDCGQCGLGHVRLSINDLDGGQQPISDVTESIHTVVSGELYDFERIRKKCESKGYMFKTKSDSEIIIPLYQEYGLSFLEHLRGEFAFCMYDVKQKKFMAVRDRFGIKPAYYTVQNGTLLVASEMKAFLPMGWKPEWDMSSIVNNGSLLNYRTCFKNVYKIPPAHYLVADPSGFIEIRPYWCPDYPDKNVKDTRSVDEMVKGVHDRLEEAIRLRLQADVPVGFYLSGGIDSSCIVGMASKILKEKNPNARLKTFCIAFNGGESLDESQIAERTSKFIGVDFEKLEVSQKDMMESLEDCVWHAEVPLLNMSCVARYLLSRFARDKGYKTVISGEGSDEHFAGYAFLRQDFLLEPDHSVPNEFDKASDRLRKKIFQRLVSRGHEVSSSASAEFGKKNVSDKIIRKVSCLKMVNNVTAHALFADYISMNQVVFTDQVINTFGLPDYFSTTVEVLDGVTRAKCNKKWHPLHASLCIHSRIFLGNALCGPMGDRSEMAHSVEGRCPFLDHPLCEYVNSLPPSVKIKIEKDGSLNEKWILKQAMKPYVTEEIYKRNKQPFLAPSPKEITPEIIEFMRKWITKENVDRLGWARFDLVIAIKDEYFKTLDWTLFDDLMKLICYIMISRQFNVTKYSPLSRV</sequence>
<dbReference type="EMBL" id="PJQM01004354">
    <property type="protein sequence ID" value="RCH84752.1"/>
    <property type="molecule type" value="Genomic_DNA"/>
</dbReference>
<dbReference type="Gene3D" id="3.60.20.10">
    <property type="entry name" value="Glutamine Phosphoribosylpyrophosphate, subunit 1, domain 1"/>
    <property type="match status" value="1"/>
</dbReference>
<dbReference type="GO" id="GO:0005829">
    <property type="term" value="C:cytosol"/>
    <property type="evidence" value="ECO:0007669"/>
    <property type="project" value="TreeGrafter"/>
</dbReference>
<dbReference type="InterPro" id="IPR017932">
    <property type="entry name" value="GATase_2_dom"/>
</dbReference>
<dbReference type="PANTHER" id="PTHR43284:SF1">
    <property type="entry name" value="ASPARAGINE SYNTHETASE"/>
    <property type="match status" value="1"/>
</dbReference>
<dbReference type="Pfam" id="PF13537">
    <property type="entry name" value="GATase_7"/>
    <property type="match status" value="1"/>
</dbReference>
<dbReference type="STRING" id="4846.A0A367J476"/>
<dbReference type="InterPro" id="IPR006426">
    <property type="entry name" value="Asn_synth_AEB"/>
</dbReference>
<dbReference type="PANTHER" id="PTHR43284">
    <property type="entry name" value="ASPARAGINE SYNTHETASE (GLUTAMINE-HYDROLYZING)"/>
    <property type="match status" value="1"/>
</dbReference>
<comment type="caution">
    <text evidence="10">The sequence shown here is derived from an EMBL/GenBank/DDBJ whole genome shotgun (WGS) entry which is preliminary data.</text>
</comment>
<evidence type="ECO:0000256" key="5">
    <source>
        <dbReference type="PIRNR" id="PIRNR001589"/>
    </source>
</evidence>
<keyword evidence="11" id="KW-1185">Reference proteome</keyword>
<dbReference type="CDD" id="cd01991">
    <property type="entry name" value="Asn_synthase_B_C"/>
    <property type="match status" value="1"/>
</dbReference>
<evidence type="ECO:0000256" key="4">
    <source>
        <dbReference type="ARBA" id="ARBA00022962"/>
    </source>
</evidence>
<organism evidence="10 11">
    <name type="scientific">Rhizopus stolonifer</name>
    <name type="common">Rhizopus nigricans</name>
    <dbReference type="NCBI Taxonomy" id="4846"/>
    <lineage>
        <taxon>Eukaryota</taxon>
        <taxon>Fungi</taxon>
        <taxon>Fungi incertae sedis</taxon>
        <taxon>Mucoromycota</taxon>
        <taxon>Mucoromycotina</taxon>
        <taxon>Mucoromycetes</taxon>
        <taxon>Mucorales</taxon>
        <taxon>Mucorineae</taxon>
        <taxon>Rhizopodaceae</taxon>
        <taxon>Rhizopus</taxon>
    </lineage>
</organism>
<dbReference type="OrthoDB" id="409189at2759"/>
<dbReference type="Proteomes" id="UP000253551">
    <property type="component" value="Unassembled WGS sequence"/>
</dbReference>
<evidence type="ECO:0000313" key="10">
    <source>
        <dbReference type="EMBL" id="RCH84752.1"/>
    </source>
</evidence>
<dbReference type="GO" id="GO:0004066">
    <property type="term" value="F:asparagine synthase (glutamine-hydrolyzing) activity"/>
    <property type="evidence" value="ECO:0007669"/>
    <property type="project" value="InterPro"/>
</dbReference>
<dbReference type="CDD" id="cd00712">
    <property type="entry name" value="AsnB"/>
    <property type="match status" value="1"/>
</dbReference>
<keyword evidence="4 6" id="KW-0315">Glutamine amidotransferase</keyword>
<dbReference type="PIRSF" id="PIRSF001589">
    <property type="entry name" value="Asn_synthetase_glu-h"/>
    <property type="match status" value="1"/>
</dbReference>
<keyword evidence="6" id="KW-0028">Amino-acid biosynthesis</keyword>
<feature type="active site" description="For GATase activity" evidence="6">
    <location>
        <position position="2"/>
    </location>
</feature>
<dbReference type="InterPro" id="IPR029055">
    <property type="entry name" value="Ntn_hydrolases_N"/>
</dbReference>
<evidence type="ECO:0000256" key="1">
    <source>
        <dbReference type="ARBA" id="ARBA00005752"/>
    </source>
</evidence>